<evidence type="ECO:0000256" key="4">
    <source>
        <dbReference type="ARBA" id="ARBA00022692"/>
    </source>
</evidence>
<evidence type="ECO:0000256" key="2">
    <source>
        <dbReference type="ARBA" id="ARBA00004477"/>
    </source>
</evidence>
<dbReference type="STRING" id="1157962.A0A250XCT1"/>
<comment type="caution">
    <text evidence="8">Lacks conserved residue(s) required for the propagation of feature annotation.</text>
</comment>
<proteinExistence type="inferred from homology"/>
<evidence type="ECO:0000256" key="5">
    <source>
        <dbReference type="ARBA" id="ARBA00022824"/>
    </source>
</evidence>
<reference evidence="9 10" key="1">
    <citation type="submission" date="2017-08" db="EMBL/GenBank/DDBJ databases">
        <title>Acidophilic green algal genome provides insights into adaptation to an acidic environment.</title>
        <authorList>
            <person name="Hirooka S."/>
            <person name="Hirose Y."/>
            <person name="Kanesaki Y."/>
            <person name="Higuchi S."/>
            <person name="Fujiwara T."/>
            <person name="Onuma R."/>
            <person name="Era A."/>
            <person name="Ohbayashi R."/>
            <person name="Uzuka A."/>
            <person name="Nozaki H."/>
            <person name="Yoshikawa H."/>
            <person name="Miyagishima S.Y."/>
        </authorList>
    </citation>
    <scope>NUCLEOTIDE SEQUENCE [LARGE SCALE GENOMIC DNA]</scope>
    <source>
        <strain evidence="9 10">NIES-2499</strain>
    </source>
</reference>
<dbReference type="GO" id="GO:0005789">
    <property type="term" value="C:endoplasmic reticulum membrane"/>
    <property type="evidence" value="ECO:0007669"/>
    <property type="project" value="UniProtKB-SubCell"/>
</dbReference>
<dbReference type="GO" id="GO:0006950">
    <property type="term" value="P:response to stress"/>
    <property type="evidence" value="ECO:0007669"/>
    <property type="project" value="UniProtKB-ARBA"/>
</dbReference>
<comment type="subcellular location">
    <subcellularLocation>
        <location evidence="2 8">Endoplasmic reticulum membrane</location>
        <topology evidence="2 8">Multi-pass membrane protein</topology>
    </subcellularLocation>
</comment>
<dbReference type="PANTHER" id="PTHR11009">
    <property type="entry name" value="DER1-LIKE PROTEIN, DERLIN"/>
    <property type="match status" value="1"/>
</dbReference>
<name>A0A250XCT1_9CHLO</name>
<dbReference type="SUPFAM" id="SSF144091">
    <property type="entry name" value="Rhomboid-like"/>
    <property type="match status" value="1"/>
</dbReference>
<comment type="function">
    <text evidence="1">May be involved in the degradation process of specific misfolded endoplasmic reticulum (ER) luminal proteins.</text>
</comment>
<dbReference type="InterPro" id="IPR007599">
    <property type="entry name" value="DER1"/>
</dbReference>
<gene>
    <name evidence="9" type="ORF">CEUSTIGMA_g8328.t1</name>
</gene>
<evidence type="ECO:0000256" key="6">
    <source>
        <dbReference type="ARBA" id="ARBA00022989"/>
    </source>
</evidence>
<dbReference type="Proteomes" id="UP000232323">
    <property type="component" value="Unassembled WGS sequence"/>
</dbReference>
<dbReference type="AlphaFoldDB" id="A0A250XCT1"/>
<comment type="caution">
    <text evidence="9">The sequence shown here is derived from an EMBL/GenBank/DDBJ whole genome shotgun (WGS) entry which is preliminary data.</text>
</comment>
<dbReference type="InterPro" id="IPR035952">
    <property type="entry name" value="Rhomboid-like_sf"/>
</dbReference>
<protein>
    <recommendedName>
        <fullName evidence="8">Derlin</fullName>
    </recommendedName>
</protein>
<keyword evidence="6 8" id="KW-1133">Transmembrane helix</keyword>
<feature type="transmembrane region" description="Helical" evidence="8">
    <location>
        <begin position="66"/>
        <end position="86"/>
    </location>
</feature>
<comment type="similarity">
    <text evidence="3 8">Belongs to the derlin family.</text>
</comment>
<keyword evidence="4 8" id="KW-0812">Transmembrane</keyword>
<feature type="transmembrane region" description="Helical" evidence="8">
    <location>
        <begin position="27"/>
        <end position="45"/>
    </location>
</feature>
<comment type="function">
    <text evidence="8">May be involved in the degradation of misfolded endoplasmic reticulum (ER) luminal proteins.</text>
</comment>
<evidence type="ECO:0000313" key="10">
    <source>
        <dbReference type="Proteomes" id="UP000232323"/>
    </source>
</evidence>
<dbReference type="EMBL" id="BEGY01000058">
    <property type="protein sequence ID" value="GAX80893.1"/>
    <property type="molecule type" value="Genomic_DNA"/>
</dbReference>
<sequence length="254" mass="28709">MARVHNANDIGTGISNWFSNAPPISRTFLVLIVASTILSFSLGVIDLKHIALIWPRVWGKFEIWRLITNFFIVAKPSFKFLIYLMWVVTYMFPLEKETYQFEPADFIYMLTFNAVCINLASLWLGLYFNGVPLILSCVYIWSKNFGEGNVSLYGLVTVKAFYLPFAFAAMSLVLGDSVMPDLEGIAVGHLYYFFKELYPRTSGRNLLQTPDWLKRKVADWGMGRPPVTGPDAAASARDAGFRAFRGQGQRLGTQ</sequence>
<keyword evidence="5 8" id="KW-0256">Endoplasmic reticulum</keyword>
<evidence type="ECO:0000256" key="1">
    <source>
        <dbReference type="ARBA" id="ARBA00003292"/>
    </source>
</evidence>
<accession>A0A250XCT1</accession>
<dbReference type="Pfam" id="PF04511">
    <property type="entry name" value="DER1"/>
    <property type="match status" value="1"/>
</dbReference>
<evidence type="ECO:0000256" key="8">
    <source>
        <dbReference type="RuleBase" id="RU363059"/>
    </source>
</evidence>
<evidence type="ECO:0000256" key="3">
    <source>
        <dbReference type="ARBA" id="ARBA00008917"/>
    </source>
</evidence>
<evidence type="ECO:0000313" key="9">
    <source>
        <dbReference type="EMBL" id="GAX80893.1"/>
    </source>
</evidence>
<keyword evidence="10" id="KW-1185">Reference proteome</keyword>
<dbReference type="OrthoDB" id="1716531at2759"/>
<feature type="transmembrane region" description="Helical" evidence="8">
    <location>
        <begin position="150"/>
        <end position="174"/>
    </location>
</feature>
<keyword evidence="7 8" id="KW-0472">Membrane</keyword>
<evidence type="ECO:0000256" key="7">
    <source>
        <dbReference type="ARBA" id="ARBA00023136"/>
    </source>
</evidence>
<organism evidence="9 10">
    <name type="scientific">Chlamydomonas eustigma</name>
    <dbReference type="NCBI Taxonomy" id="1157962"/>
    <lineage>
        <taxon>Eukaryota</taxon>
        <taxon>Viridiplantae</taxon>
        <taxon>Chlorophyta</taxon>
        <taxon>core chlorophytes</taxon>
        <taxon>Chlorophyceae</taxon>
        <taxon>CS clade</taxon>
        <taxon>Chlamydomonadales</taxon>
        <taxon>Chlamydomonadaceae</taxon>
        <taxon>Chlamydomonas</taxon>
    </lineage>
</organism>